<accession>A0A165KR70</accession>
<evidence type="ECO:0000256" key="2">
    <source>
        <dbReference type="SAM" id="Phobius"/>
    </source>
</evidence>
<gene>
    <name evidence="4" type="ORF">EXIGLDRAFT_704929</name>
</gene>
<sequence length="125" mass="13368">MANLLFSLFAVAFVAAQDVANLTFTAPFSVDVPLPTEPWFAGYRLILFILGLSATSCAAGGGIFACIKARRRRKQQEAEALALSGQPQIDVEKGSITSTSETLHEGNSGTDVHPQKQRHWPPAAA</sequence>
<dbReference type="Proteomes" id="UP000077266">
    <property type="component" value="Unassembled WGS sequence"/>
</dbReference>
<dbReference type="AlphaFoldDB" id="A0A165KR70"/>
<reference evidence="4 5" key="1">
    <citation type="journal article" date="2016" name="Mol. Biol. Evol.">
        <title>Comparative Genomics of Early-Diverging Mushroom-Forming Fungi Provides Insights into the Origins of Lignocellulose Decay Capabilities.</title>
        <authorList>
            <person name="Nagy L.G."/>
            <person name="Riley R."/>
            <person name="Tritt A."/>
            <person name="Adam C."/>
            <person name="Daum C."/>
            <person name="Floudas D."/>
            <person name="Sun H."/>
            <person name="Yadav J.S."/>
            <person name="Pangilinan J."/>
            <person name="Larsson K.H."/>
            <person name="Matsuura K."/>
            <person name="Barry K."/>
            <person name="Labutti K."/>
            <person name="Kuo R."/>
            <person name="Ohm R.A."/>
            <person name="Bhattacharya S.S."/>
            <person name="Shirouzu T."/>
            <person name="Yoshinaga Y."/>
            <person name="Martin F.M."/>
            <person name="Grigoriev I.V."/>
            <person name="Hibbett D.S."/>
        </authorList>
    </citation>
    <scope>NUCLEOTIDE SEQUENCE [LARGE SCALE GENOMIC DNA]</scope>
    <source>
        <strain evidence="4 5">HHB12029</strain>
    </source>
</reference>
<keyword evidence="2" id="KW-1133">Transmembrane helix</keyword>
<dbReference type="InParanoid" id="A0A165KR70"/>
<feature type="chain" id="PRO_5007861032" description="Transmembrane protein" evidence="3">
    <location>
        <begin position="17"/>
        <end position="125"/>
    </location>
</feature>
<feature type="region of interest" description="Disordered" evidence="1">
    <location>
        <begin position="91"/>
        <end position="125"/>
    </location>
</feature>
<protein>
    <recommendedName>
        <fullName evidence="6">Transmembrane protein</fullName>
    </recommendedName>
</protein>
<feature type="transmembrane region" description="Helical" evidence="2">
    <location>
        <begin position="40"/>
        <end position="67"/>
    </location>
</feature>
<evidence type="ECO:0000313" key="5">
    <source>
        <dbReference type="Proteomes" id="UP000077266"/>
    </source>
</evidence>
<dbReference type="EMBL" id="KV425939">
    <property type="protein sequence ID" value="KZV96728.1"/>
    <property type="molecule type" value="Genomic_DNA"/>
</dbReference>
<evidence type="ECO:0000313" key="4">
    <source>
        <dbReference type="EMBL" id="KZV96728.1"/>
    </source>
</evidence>
<feature type="compositionally biased region" description="Polar residues" evidence="1">
    <location>
        <begin position="95"/>
        <end position="110"/>
    </location>
</feature>
<organism evidence="4 5">
    <name type="scientific">Exidia glandulosa HHB12029</name>
    <dbReference type="NCBI Taxonomy" id="1314781"/>
    <lineage>
        <taxon>Eukaryota</taxon>
        <taxon>Fungi</taxon>
        <taxon>Dikarya</taxon>
        <taxon>Basidiomycota</taxon>
        <taxon>Agaricomycotina</taxon>
        <taxon>Agaricomycetes</taxon>
        <taxon>Auriculariales</taxon>
        <taxon>Exidiaceae</taxon>
        <taxon>Exidia</taxon>
    </lineage>
</organism>
<keyword evidence="2" id="KW-0472">Membrane</keyword>
<keyword evidence="3" id="KW-0732">Signal</keyword>
<feature type="signal peptide" evidence="3">
    <location>
        <begin position="1"/>
        <end position="16"/>
    </location>
</feature>
<evidence type="ECO:0008006" key="6">
    <source>
        <dbReference type="Google" id="ProtNLM"/>
    </source>
</evidence>
<keyword evidence="5" id="KW-1185">Reference proteome</keyword>
<evidence type="ECO:0000256" key="3">
    <source>
        <dbReference type="SAM" id="SignalP"/>
    </source>
</evidence>
<evidence type="ECO:0000256" key="1">
    <source>
        <dbReference type="SAM" id="MobiDB-lite"/>
    </source>
</evidence>
<name>A0A165KR70_EXIGL</name>
<keyword evidence="2" id="KW-0812">Transmembrane</keyword>
<proteinExistence type="predicted"/>